<dbReference type="Pfam" id="PF06434">
    <property type="entry name" value="Aconitase_2_N"/>
    <property type="match status" value="1"/>
</dbReference>
<comment type="pathway">
    <text evidence="3">Organic acid metabolism; propanoate degradation.</text>
</comment>
<comment type="cofactor">
    <cofactor evidence="17">
        <name>[4Fe-4S] cluster</name>
        <dbReference type="ChEBI" id="CHEBI:49883"/>
    </cofactor>
    <text evidence="17">Binds 1 [4Fe-4S] cluster per subunit.</text>
</comment>
<dbReference type="EC" id="4.2.1.3" evidence="5 16"/>
<organism evidence="23 24">
    <name type="scientific">Desulfurispira natronophila</name>
    <dbReference type="NCBI Taxonomy" id="682562"/>
    <lineage>
        <taxon>Bacteria</taxon>
        <taxon>Pseudomonadati</taxon>
        <taxon>Chrysiogenota</taxon>
        <taxon>Chrysiogenia</taxon>
        <taxon>Chrysiogenales</taxon>
        <taxon>Chrysiogenaceae</taxon>
        <taxon>Desulfurispira</taxon>
    </lineage>
</organism>
<dbReference type="InterPro" id="IPR015932">
    <property type="entry name" value="Aconitase_dom2"/>
</dbReference>
<evidence type="ECO:0000256" key="6">
    <source>
        <dbReference type="ARBA" id="ARBA00013250"/>
    </source>
</evidence>
<evidence type="ECO:0000256" key="19">
    <source>
        <dbReference type="SAM" id="MobiDB-lite"/>
    </source>
</evidence>
<dbReference type="EC" id="4.2.1.99" evidence="6 16"/>
<protein>
    <recommendedName>
        <fullName evidence="7 16">Aconitate hydratase B</fullName>
        <ecNumber evidence="5 16">4.2.1.3</ecNumber>
        <ecNumber evidence="6 16">4.2.1.99</ecNumber>
    </recommendedName>
    <alternativeName>
        <fullName evidence="16">2-methylisocitrate dehydratase</fullName>
    </alternativeName>
</protein>
<feature type="domain" description="Aconitase B HEAT-like" evidence="22">
    <location>
        <begin position="4"/>
        <end position="155"/>
    </location>
</feature>
<gene>
    <name evidence="23" type="ORF">HNR37_001225</name>
</gene>
<evidence type="ECO:0000256" key="12">
    <source>
        <dbReference type="ARBA" id="ARBA00023004"/>
    </source>
</evidence>
<keyword evidence="11" id="KW-0694">RNA-binding</keyword>
<dbReference type="SUPFAM" id="SSF52016">
    <property type="entry name" value="LeuD/IlvD-like"/>
    <property type="match status" value="1"/>
</dbReference>
<evidence type="ECO:0000313" key="24">
    <source>
        <dbReference type="Proteomes" id="UP000528322"/>
    </source>
</evidence>
<dbReference type="InterPro" id="IPR036008">
    <property type="entry name" value="Aconitase_4Fe-4S_dom"/>
</dbReference>
<dbReference type="InterPro" id="IPR015931">
    <property type="entry name" value="Acnase/IPM_dHydase_lsu_aba_1/3"/>
</dbReference>
<evidence type="ECO:0000256" key="14">
    <source>
        <dbReference type="ARBA" id="ARBA00023239"/>
    </source>
</evidence>
<dbReference type="PROSITE" id="PS01244">
    <property type="entry name" value="ACONITASE_2"/>
    <property type="match status" value="1"/>
</dbReference>
<dbReference type="Pfam" id="PF00330">
    <property type="entry name" value="Aconitase"/>
    <property type="match status" value="1"/>
</dbReference>
<evidence type="ECO:0000256" key="18">
    <source>
        <dbReference type="PIRSR" id="PIRSR036687-2"/>
    </source>
</evidence>
<dbReference type="GO" id="GO:0051539">
    <property type="term" value="F:4 iron, 4 sulfur cluster binding"/>
    <property type="evidence" value="ECO:0007669"/>
    <property type="project" value="UniProtKB-KW"/>
</dbReference>
<comment type="catalytic activity">
    <reaction evidence="15 16">
        <text>citrate = D-threo-isocitrate</text>
        <dbReference type="Rhea" id="RHEA:10336"/>
        <dbReference type="ChEBI" id="CHEBI:15562"/>
        <dbReference type="ChEBI" id="CHEBI:16947"/>
        <dbReference type="EC" id="4.2.1.3"/>
    </reaction>
</comment>
<dbReference type="CDD" id="cd01581">
    <property type="entry name" value="AcnB"/>
    <property type="match status" value="1"/>
</dbReference>
<feature type="binding site" evidence="17">
    <location>
        <position position="761"/>
    </location>
    <ligand>
        <name>[4Fe-4S] cluster</name>
        <dbReference type="ChEBI" id="CHEBI:49883"/>
    </ligand>
</feature>
<evidence type="ECO:0000256" key="5">
    <source>
        <dbReference type="ARBA" id="ARBA00012926"/>
    </source>
</evidence>
<feature type="region of interest" description="Disordered" evidence="19">
    <location>
        <begin position="7"/>
        <end position="26"/>
    </location>
</feature>
<comment type="similarity">
    <text evidence="4 16">Belongs to the aconitase/IPM isomerase family.</text>
</comment>
<feature type="domain" description="Aconitase/3-isopropylmalate dehydratase large subunit alpha/beta/alpha" evidence="20">
    <location>
        <begin position="686"/>
        <end position="807"/>
    </location>
</feature>
<dbReference type="Gene3D" id="3.20.19.10">
    <property type="entry name" value="Aconitase, domain 4"/>
    <property type="match status" value="1"/>
</dbReference>
<keyword evidence="10 17" id="KW-0479">Metal-binding</keyword>
<dbReference type="GO" id="GO:0019629">
    <property type="term" value="P:propionate catabolic process, 2-methylcitrate cycle"/>
    <property type="evidence" value="ECO:0007669"/>
    <property type="project" value="TreeGrafter"/>
</dbReference>
<evidence type="ECO:0000256" key="11">
    <source>
        <dbReference type="ARBA" id="ARBA00022884"/>
    </source>
</evidence>
<comment type="caution">
    <text evidence="23">The sequence shown here is derived from an EMBL/GenBank/DDBJ whole genome shotgun (WGS) entry which is preliminary data.</text>
</comment>
<feature type="domain" description="Aconitase B swivel" evidence="21">
    <location>
        <begin position="167"/>
        <end position="371"/>
    </location>
</feature>
<dbReference type="PANTHER" id="PTHR43160">
    <property type="entry name" value="ACONITATE HYDRATASE B"/>
    <property type="match status" value="1"/>
</dbReference>
<feature type="binding site" evidence="18">
    <location>
        <position position="780"/>
    </location>
    <ligand>
        <name>substrate</name>
    </ligand>
</feature>
<dbReference type="UniPathway" id="UPA00223">
    <property type="reaction ID" value="UER00718"/>
</dbReference>
<accession>A0A7W7Y4F8</accession>
<dbReference type="InterPro" id="IPR001030">
    <property type="entry name" value="Acoase/IPM_deHydtase_lsu_aba"/>
</dbReference>
<comment type="pathway">
    <text evidence="2 16">Carbohydrate metabolism; tricarboxylic acid cycle; isocitrate from oxaloacetate: step 2/2.</text>
</comment>
<dbReference type="InterPro" id="IPR015933">
    <property type="entry name" value="Aconitase_B_HEAT-like_dom"/>
</dbReference>
<keyword evidence="8 17" id="KW-0004">4Fe-4S</keyword>
<dbReference type="Gene3D" id="3.30.499.10">
    <property type="entry name" value="Aconitase, domain 3"/>
    <property type="match status" value="2"/>
</dbReference>
<feature type="binding site" evidence="18">
    <location>
        <position position="487"/>
    </location>
    <ligand>
        <name>substrate</name>
    </ligand>
</feature>
<dbReference type="InterPro" id="IPR018136">
    <property type="entry name" value="Aconitase_4Fe-4S_BS"/>
</dbReference>
<feature type="binding site" evidence="18">
    <location>
        <position position="190"/>
    </location>
    <ligand>
        <name>substrate</name>
    </ligand>
</feature>
<keyword evidence="9 16" id="KW-0816">Tricarboxylic acid cycle</keyword>
<proteinExistence type="inferred from homology"/>
<dbReference type="RefSeq" id="WP_183731474.1">
    <property type="nucleotide sequence ID" value="NZ_JACHID010000006.1"/>
</dbReference>
<evidence type="ECO:0000256" key="7">
    <source>
        <dbReference type="ARBA" id="ARBA00019379"/>
    </source>
</evidence>
<dbReference type="AlphaFoldDB" id="A0A7W7Y4F8"/>
<dbReference type="InterPro" id="IPR015929">
    <property type="entry name" value="Aconitase_B_swivel"/>
</dbReference>
<dbReference type="GO" id="GO:0003723">
    <property type="term" value="F:RNA binding"/>
    <property type="evidence" value="ECO:0007669"/>
    <property type="project" value="UniProtKB-KW"/>
</dbReference>
<keyword evidence="12 17" id="KW-0408">Iron</keyword>
<dbReference type="CDD" id="cd01576">
    <property type="entry name" value="AcnB_Swivel"/>
    <property type="match status" value="1"/>
</dbReference>
<feature type="binding site" evidence="17">
    <location>
        <position position="758"/>
    </location>
    <ligand>
        <name>[4Fe-4S] cluster</name>
        <dbReference type="ChEBI" id="CHEBI:49883"/>
    </ligand>
</feature>
<keyword evidence="14 16" id="KW-0456">Lyase</keyword>
<evidence type="ECO:0000259" key="22">
    <source>
        <dbReference type="Pfam" id="PF11791"/>
    </source>
</evidence>
<dbReference type="SUPFAM" id="SSF74778">
    <property type="entry name" value="Aconitase B, N-terminal domain"/>
    <property type="match status" value="1"/>
</dbReference>
<dbReference type="GO" id="GO:0003994">
    <property type="term" value="F:aconitate hydratase activity"/>
    <property type="evidence" value="ECO:0007669"/>
    <property type="project" value="UniProtKB-EC"/>
</dbReference>
<dbReference type="UniPathway" id="UPA00946"/>
<evidence type="ECO:0000256" key="9">
    <source>
        <dbReference type="ARBA" id="ARBA00022532"/>
    </source>
</evidence>
<evidence type="ECO:0000313" key="23">
    <source>
        <dbReference type="EMBL" id="MBB5021911.1"/>
    </source>
</evidence>
<dbReference type="NCBIfam" id="TIGR00117">
    <property type="entry name" value="acnB"/>
    <property type="match status" value="1"/>
</dbReference>
<dbReference type="GO" id="GO:0005829">
    <property type="term" value="C:cytosol"/>
    <property type="evidence" value="ECO:0007669"/>
    <property type="project" value="InterPro"/>
</dbReference>
<evidence type="ECO:0000259" key="21">
    <source>
        <dbReference type="Pfam" id="PF06434"/>
    </source>
</evidence>
<dbReference type="Gene3D" id="1.25.40.310">
    <property type="entry name" value="Aconitate B, HEAT-like domain"/>
    <property type="match status" value="1"/>
</dbReference>
<dbReference type="InterPro" id="IPR015928">
    <property type="entry name" value="Aconitase/3IPM_dehydase_swvl"/>
</dbReference>
<feature type="binding site" evidence="18">
    <location>
        <begin position="233"/>
        <end position="235"/>
    </location>
    <ligand>
        <name>substrate</name>
    </ligand>
</feature>
<sequence>MIDAYLEHEKERNSQGIPPKPLTPEQTTELCSLLQNPPAGKGELLLHLIRDRVSPGVDPAAEVKAAFLSQIAKGEVTSPVISKKDAVQLLGTMLGGYNLQYLIDLLLDKELADDAAEALKKLVLIFDKVDDIFATAKSSTAAKSVIDSWAAAEWFTSKPEFPKEIKVKIFRVEGEINTDDFSPASEAWSRPDIPLHAQCMGNKRFPGGLEEIAKMRQEGYSVAFVGDVVGTGSSRKSACNSLLWHIGEDIPFVPNKRRGGVIIGNAIAPIFFNTAQDSGALPLRCDVSKLKMGDVVTINTEAGTIKNEAGETLSTFKVSPGTLKDEYRAGGRVPLIIGRSLTNATRRLLGQAESDLFIKPDNPEPKAGQGYTQAQKIVGKACGLPGVLPGTACEPTMTTVGSQDTTGMMTADELKELACLKFQAGLYMQSFCHTSAYPKPADVHMHNTLPNFVAERGGVALRPSDGVIHSWLNRLLVPDTVGTGGDSHTRFPIGISFPAGSGLIAFAGALGFMPLDMPESVLVRFSGKLREGITLRDVVNAIPYYAIKQGLLTVPKAGKVNCFNGRILEMEGLPELSVEQAFELTDAAAERSAAAGCIKLSEESVVAYLKSNIALMKQMIEDGYQDAETLERRIGEVEEWLKNPKLIEADSNAEYAEVIEINLDEITEPILACPNDPDDVKLLSEVAGTPINDVFIGSCMTNIGHFRAAAKVFEGEKFNPDVRTWLTPPTRMDYKKLMEEATFAKFSAVGGRVEQPGCSLCMGNQARVPDKATVFSTSTRNFDNRLGDGAQVFLGSAEVAAVTALSGKIPTPDEYLQKYKERIAPHAEEIYSYLQLDELPKSISSLV</sequence>
<dbReference type="PANTHER" id="PTHR43160:SF4">
    <property type="entry name" value="ACONITATE HYDRATASE B"/>
    <property type="match status" value="1"/>
</dbReference>
<dbReference type="GO" id="GO:0047456">
    <property type="term" value="F:2-methylisocitrate dehydratase activity"/>
    <property type="evidence" value="ECO:0007669"/>
    <property type="project" value="UniProtKB-EC"/>
</dbReference>
<dbReference type="Pfam" id="PF11791">
    <property type="entry name" value="Aconitase_B_N"/>
    <property type="match status" value="1"/>
</dbReference>
<reference evidence="23 24" key="1">
    <citation type="submission" date="2020-08" db="EMBL/GenBank/DDBJ databases">
        <title>Genomic Encyclopedia of Type Strains, Phase IV (KMG-IV): sequencing the most valuable type-strain genomes for metagenomic binning, comparative biology and taxonomic classification.</title>
        <authorList>
            <person name="Goeker M."/>
        </authorList>
    </citation>
    <scope>NUCLEOTIDE SEQUENCE [LARGE SCALE GENOMIC DNA]</scope>
    <source>
        <strain evidence="23 24">DSM 22071</strain>
    </source>
</reference>
<keyword evidence="24" id="KW-1185">Reference proteome</keyword>
<dbReference type="SUPFAM" id="SSF53732">
    <property type="entry name" value="Aconitase iron-sulfur domain"/>
    <property type="match status" value="1"/>
</dbReference>
<evidence type="ECO:0000256" key="2">
    <source>
        <dbReference type="ARBA" id="ARBA00004717"/>
    </source>
</evidence>
<feature type="binding site" evidence="18">
    <location>
        <begin position="403"/>
        <end position="405"/>
    </location>
    <ligand>
        <name>substrate</name>
    </ligand>
</feature>
<dbReference type="InterPro" id="IPR004406">
    <property type="entry name" value="Aconitase_B"/>
</dbReference>
<evidence type="ECO:0000256" key="13">
    <source>
        <dbReference type="ARBA" id="ARBA00023014"/>
    </source>
</evidence>
<dbReference type="NCBIfam" id="NF006690">
    <property type="entry name" value="PRK09238.1"/>
    <property type="match status" value="1"/>
</dbReference>
<evidence type="ECO:0000256" key="16">
    <source>
        <dbReference type="PIRNR" id="PIRNR036687"/>
    </source>
</evidence>
<feature type="binding site" evidence="18">
    <location>
        <position position="785"/>
    </location>
    <ligand>
        <name>substrate</name>
    </ligand>
</feature>
<dbReference type="EMBL" id="JACHID010000006">
    <property type="protein sequence ID" value="MBB5021911.1"/>
    <property type="molecule type" value="Genomic_DNA"/>
</dbReference>
<keyword evidence="13 17" id="KW-0411">Iron-sulfur</keyword>
<dbReference type="Proteomes" id="UP000528322">
    <property type="component" value="Unassembled WGS sequence"/>
</dbReference>
<dbReference type="Gene3D" id="3.40.1060.10">
    <property type="entry name" value="Aconitase, Domain 2"/>
    <property type="match status" value="1"/>
</dbReference>
<evidence type="ECO:0000256" key="10">
    <source>
        <dbReference type="ARBA" id="ARBA00022723"/>
    </source>
</evidence>
<name>A0A7W7Y4F8_9BACT</name>
<evidence type="ECO:0000256" key="1">
    <source>
        <dbReference type="ARBA" id="ARBA00000118"/>
    </source>
</evidence>
<evidence type="ECO:0000256" key="3">
    <source>
        <dbReference type="ARBA" id="ARBA00005026"/>
    </source>
</evidence>
<dbReference type="GO" id="GO:0046872">
    <property type="term" value="F:metal ion binding"/>
    <property type="evidence" value="ECO:0007669"/>
    <property type="project" value="UniProtKB-KW"/>
</dbReference>
<dbReference type="PIRSF" id="PIRSF036687">
    <property type="entry name" value="AcnB"/>
    <property type="match status" value="1"/>
</dbReference>
<dbReference type="InterPro" id="IPR036288">
    <property type="entry name" value="Aconitase_B_HEAT-like_dom_sf"/>
</dbReference>
<evidence type="ECO:0000259" key="20">
    <source>
        <dbReference type="Pfam" id="PF00330"/>
    </source>
</evidence>
<evidence type="ECO:0000256" key="8">
    <source>
        <dbReference type="ARBA" id="ARBA00022485"/>
    </source>
</evidence>
<dbReference type="InterPro" id="IPR050926">
    <property type="entry name" value="Aconitase/IPM_isomerase"/>
</dbReference>
<dbReference type="GO" id="GO:0006099">
    <property type="term" value="P:tricarboxylic acid cycle"/>
    <property type="evidence" value="ECO:0007669"/>
    <property type="project" value="UniProtKB-UniPathway"/>
</dbReference>
<evidence type="ECO:0000256" key="4">
    <source>
        <dbReference type="ARBA" id="ARBA00007185"/>
    </source>
</evidence>
<comment type="catalytic activity">
    <reaction evidence="1 16">
        <text>(2S,3R)-3-hydroxybutane-1,2,3-tricarboxylate = 2-methyl-cis-aconitate + H2O</text>
        <dbReference type="Rhea" id="RHEA:17941"/>
        <dbReference type="ChEBI" id="CHEBI:15377"/>
        <dbReference type="ChEBI" id="CHEBI:57429"/>
        <dbReference type="ChEBI" id="CHEBI:57872"/>
        <dbReference type="EC" id="4.2.1.99"/>
    </reaction>
</comment>
<feature type="binding site" evidence="17">
    <location>
        <position position="699"/>
    </location>
    <ligand>
        <name>[4Fe-4S] cluster</name>
        <dbReference type="ChEBI" id="CHEBI:49883"/>
    </ligand>
</feature>
<evidence type="ECO:0000256" key="15">
    <source>
        <dbReference type="ARBA" id="ARBA00023501"/>
    </source>
</evidence>
<dbReference type="PROSITE" id="PS00450">
    <property type="entry name" value="ACONITASE_1"/>
    <property type="match status" value="1"/>
</dbReference>
<evidence type="ECO:0000256" key="17">
    <source>
        <dbReference type="PIRSR" id="PIRSR036687-1"/>
    </source>
</evidence>